<dbReference type="PROSITE" id="PS51186">
    <property type="entry name" value="GNAT"/>
    <property type="match status" value="1"/>
</dbReference>
<dbReference type="AlphaFoldDB" id="A0A1T4JP48"/>
<sequence length="206" mass="23583">MLSEMFRFADVPLSLSGMTRISGKRVFLRAPSMEDWPEWAELRARSRAFLTPWEPTWPDDSLGRDHFRRRLRQQVREWRAGEAYGLFIFLNEGRRLVGGINLSNVRRGVAQTASIGYWMGQPYAGQGLMTDALRALLPFAFDDLRLHRLEAACLPHNEPSKGVLAKVGFHEEGLARQYLRINGHWADHLLFALLRADYDAMLRSGG</sequence>
<dbReference type="InterPro" id="IPR016181">
    <property type="entry name" value="Acyl_CoA_acyltransferase"/>
</dbReference>
<feature type="domain" description="N-acetyltransferase" evidence="4">
    <location>
        <begin position="26"/>
        <end position="196"/>
    </location>
</feature>
<dbReference type="GO" id="GO:0005737">
    <property type="term" value="C:cytoplasm"/>
    <property type="evidence" value="ECO:0007669"/>
    <property type="project" value="TreeGrafter"/>
</dbReference>
<evidence type="ECO:0000256" key="1">
    <source>
        <dbReference type="ARBA" id="ARBA00022679"/>
    </source>
</evidence>
<dbReference type="InterPro" id="IPR051531">
    <property type="entry name" value="N-acetyltransferase"/>
</dbReference>
<dbReference type="GO" id="GO:0008999">
    <property type="term" value="F:protein-N-terminal-alanine acetyltransferase activity"/>
    <property type="evidence" value="ECO:0007669"/>
    <property type="project" value="TreeGrafter"/>
</dbReference>
<evidence type="ECO:0000256" key="3">
    <source>
        <dbReference type="ARBA" id="ARBA00038502"/>
    </source>
</evidence>
<reference evidence="6" key="1">
    <citation type="submission" date="2017-02" db="EMBL/GenBank/DDBJ databases">
        <authorList>
            <person name="Varghese N."/>
            <person name="Submissions S."/>
        </authorList>
    </citation>
    <scope>NUCLEOTIDE SEQUENCE [LARGE SCALE GENOMIC DNA]</scope>
    <source>
        <strain evidence="6">ATCC 27094</strain>
    </source>
</reference>
<dbReference type="InterPro" id="IPR000182">
    <property type="entry name" value="GNAT_dom"/>
</dbReference>
<dbReference type="STRING" id="225324.SAMN02745126_00279"/>
<keyword evidence="1 5" id="KW-0808">Transferase</keyword>
<dbReference type="EMBL" id="FUWJ01000001">
    <property type="protein sequence ID" value="SJZ31934.1"/>
    <property type="molecule type" value="Genomic_DNA"/>
</dbReference>
<dbReference type="Gene3D" id="3.40.630.30">
    <property type="match status" value="1"/>
</dbReference>
<keyword evidence="2" id="KW-0012">Acyltransferase</keyword>
<gene>
    <name evidence="5" type="ORF">SAMN02745126_00279</name>
</gene>
<comment type="similarity">
    <text evidence="3">Belongs to the acetyltransferase family. RimJ subfamily.</text>
</comment>
<evidence type="ECO:0000313" key="5">
    <source>
        <dbReference type="EMBL" id="SJZ31934.1"/>
    </source>
</evidence>
<dbReference type="SUPFAM" id="SSF55729">
    <property type="entry name" value="Acyl-CoA N-acyltransferases (Nat)"/>
    <property type="match status" value="1"/>
</dbReference>
<protein>
    <submittedName>
        <fullName evidence="5">Ribosomal-protein-alanine N-acetyltransferase</fullName>
    </submittedName>
</protein>
<evidence type="ECO:0000259" key="4">
    <source>
        <dbReference type="PROSITE" id="PS51186"/>
    </source>
</evidence>
<dbReference type="Pfam" id="PF13302">
    <property type="entry name" value="Acetyltransf_3"/>
    <property type="match status" value="1"/>
</dbReference>
<dbReference type="PANTHER" id="PTHR43792">
    <property type="entry name" value="GNAT FAMILY, PUTATIVE (AFU_ORTHOLOGUE AFUA_3G00765)-RELATED-RELATED"/>
    <property type="match status" value="1"/>
</dbReference>
<dbReference type="PANTHER" id="PTHR43792:SF8">
    <property type="entry name" value="[RIBOSOMAL PROTEIN US5]-ALANINE N-ACETYLTRANSFERASE"/>
    <property type="match status" value="1"/>
</dbReference>
<dbReference type="Proteomes" id="UP000190092">
    <property type="component" value="Unassembled WGS sequence"/>
</dbReference>
<evidence type="ECO:0000313" key="6">
    <source>
        <dbReference type="Proteomes" id="UP000190092"/>
    </source>
</evidence>
<keyword evidence="6" id="KW-1185">Reference proteome</keyword>
<name>A0A1T4JP48_9HYPH</name>
<proteinExistence type="inferred from homology"/>
<accession>A0A1T4JP48</accession>
<organism evidence="5 6">
    <name type="scientific">Enhydrobacter aerosaccus</name>
    <dbReference type="NCBI Taxonomy" id="225324"/>
    <lineage>
        <taxon>Bacteria</taxon>
        <taxon>Pseudomonadati</taxon>
        <taxon>Pseudomonadota</taxon>
        <taxon>Alphaproteobacteria</taxon>
        <taxon>Hyphomicrobiales</taxon>
        <taxon>Enhydrobacter</taxon>
    </lineage>
</organism>
<evidence type="ECO:0000256" key="2">
    <source>
        <dbReference type="ARBA" id="ARBA00023315"/>
    </source>
</evidence>